<dbReference type="AlphaFoldDB" id="A0A7R8CWF5"/>
<keyword evidence="1" id="KW-0193">Cuticle</keyword>
<proteinExistence type="predicted"/>
<dbReference type="PROSITE" id="PS51155">
    <property type="entry name" value="CHIT_BIND_RR_2"/>
    <property type="match status" value="1"/>
</dbReference>
<dbReference type="EMBL" id="HG994583">
    <property type="protein sequence ID" value="CAF2921627.1"/>
    <property type="molecule type" value="Genomic_DNA"/>
</dbReference>
<gene>
    <name evidence="2" type="ORF">LSAA_8970</name>
</gene>
<dbReference type="InterPro" id="IPR000618">
    <property type="entry name" value="Insect_cuticle"/>
</dbReference>
<dbReference type="PANTHER" id="PTHR12236:SF79">
    <property type="entry name" value="CUTICULAR PROTEIN 50CB-RELATED"/>
    <property type="match status" value="1"/>
</dbReference>
<name>A0A7R8CWF5_LEPSM</name>
<evidence type="ECO:0000256" key="1">
    <source>
        <dbReference type="ARBA" id="ARBA00022460"/>
    </source>
</evidence>
<dbReference type="OrthoDB" id="6630425at2759"/>
<dbReference type="GO" id="GO:0031012">
    <property type="term" value="C:extracellular matrix"/>
    <property type="evidence" value="ECO:0007669"/>
    <property type="project" value="TreeGrafter"/>
</dbReference>
<keyword evidence="3" id="KW-1185">Reference proteome</keyword>
<organism evidence="2 3">
    <name type="scientific">Lepeophtheirus salmonis</name>
    <name type="common">Salmon louse</name>
    <name type="synonym">Caligus salmonis</name>
    <dbReference type="NCBI Taxonomy" id="72036"/>
    <lineage>
        <taxon>Eukaryota</taxon>
        <taxon>Metazoa</taxon>
        <taxon>Ecdysozoa</taxon>
        <taxon>Arthropoda</taxon>
        <taxon>Crustacea</taxon>
        <taxon>Multicrustacea</taxon>
        <taxon>Hexanauplia</taxon>
        <taxon>Copepoda</taxon>
        <taxon>Siphonostomatoida</taxon>
        <taxon>Caligidae</taxon>
        <taxon>Lepeophtheirus</taxon>
    </lineage>
</organism>
<reference evidence="2" key="1">
    <citation type="submission" date="2021-02" db="EMBL/GenBank/DDBJ databases">
        <authorList>
            <person name="Bekaert M."/>
        </authorList>
    </citation>
    <scope>NUCLEOTIDE SEQUENCE</scope>
    <source>
        <strain evidence="2">IoA-00</strain>
    </source>
</reference>
<sequence>MIQQILLFALLSVVYGDEPTTTYQATSAPTYNSSPSYTQPISYQESPRPYNYEYAVNDEYSGVNYSAQENSDGKVVSGSYTVVLPDGRIQTVTYTVDEYSGYVADVQYQGTPTYPDYEPKSAPAYKLAPDYNPAPVYEQESSYRAAEPSPSYQSTAPVAYEA</sequence>
<evidence type="ECO:0000313" key="3">
    <source>
        <dbReference type="Proteomes" id="UP000675881"/>
    </source>
</evidence>
<dbReference type="PANTHER" id="PTHR12236">
    <property type="entry name" value="STRUCTURAL CONTITUENT OF CUTICLE"/>
    <property type="match status" value="1"/>
</dbReference>
<dbReference type="GO" id="GO:0042302">
    <property type="term" value="F:structural constituent of cuticle"/>
    <property type="evidence" value="ECO:0007669"/>
    <property type="project" value="UniProtKB-UniRule"/>
</dbReference>
<dbReference type="InterPro" id="IPR051217">
    <property type="entry name" value="Insect_Cuticle_Struc_Prot"/>
</dbReference>
<evidence type="ECO:0000313" key="2">
    <source>
        <dbReference type="EMBL" id="CAF2921627.1"/>
    </source>
</evidence>
<dbReference type="Pfam" id="PF00379">
    <property type="entry name" value="Chitin_bind_4"/>
    <property type="match status" value="1"/>
</dbReference>
<accession>A0A7R8CWF5</accession>
<protein>
    <submittedName>
        <fullName evidence="2">(salmon louse) hypothetical protein</fullName>
    </submittedName>
</protein>
<dbReference type="Proteomes" id="UP000675881">
    <property type="component" value="Chromosome 4"/>
</dbReference>
<dbReference type="GO" id="GO:0005615">
    <property type="term" value="C:extracellular space"/>
    <property type="evidence" value="ECO:0007669"/>
    <property type="project" value="TreeGrafter"/>
</dbReference>
<dbReference type="PRINTS" id="PR00947">
    <property type="entry name" value="CUTICLE"/>
</dbReference>